<dbReference type="EMBL" id="CATOUU010001066">
    <property type="protein sequence ID" value="CAI9970020.1"/>
    <property type="molecule type" value="Genomic_DNA"/>
</dbReference>
<dbReference type="EMBL" id="CAXDID020000705">
    <property type="protein sequence ID" value="CAL6111333.1"/>
    <property type="molecule type" value="Genomic_DNA"/>
</dbReference>
<comment type="caution">
    <text evidence="1">The sequence shown here is derived from an EMBL/GenBank/DDBJ whole genome shotgun (WGS) entry which is preliminary data.</text>
</comment>
<evidence type="ECO:0000313" key="2">
    <source>
        <dbReference type="EMBL" id="CAL6111333.1"/>
    </source>
</evidence>
<evidence type="ECO:0000313" key="1">
    <source>
        <dbReference type="EMBL" id="CAI9970020.1"/>
    </source>
</evidence>
<sequence length="199" mass="23367">MPRKRKSNAEQQLIDNNILNILAQLSNVQSKPEVLSLYNQNQKNFNKSINWKQIDETIGQKSHPTKSYSYRRFHDIIAPNSLHNFPVETQEQIDNFVSQKFAAEFKANWSKDQIDAYRLALKNQTVKQFKLLEQASTYNYQSEVSRINHKILDLIDKLTPEHQEKQQHNQKKQLVKAEDIKNLISPEGSPYYTFDNMSD</sequence>
<gene>
    <name evidence="1" type="ORF">HINF_LOCUS57665</name>
    <name evidence="2" type="ORF">HINF_LOCUS76347</name>
</gene>
<proteinExistence type="predicted"/>
<accession>A0AA86R3Y0</accession>
<dbReference type="AlphaFoldDB" id="A0AA86R3Y0"/>
<protein>
    <submittedName>
        <fullName evidence="2">Hypothetical_protein</fullName>
    </submittedName>
</protein>
<reference evidence="2 3" key="2">
    <citation type="submission" date="2024-07" db="EMBL/GenBank/DDBJ databases">
        <authorList>
            <person name="Akdeniz Z."/>
        </authorList>
    </citation>
    <scope>NUCLEOTIDE SEQUENCE [LARGE SCALE GENOMIC DNA]</scope>
</reference>
<evidence type="ECO:0000313" key="3">
    <source>
        <dbReference type="Proteomes" id="UP001642409"/>
    </source>
</evidence>
<organism evidence="1">
    <name type="scientific">Hexamita inflata</name>
    <dbReference type="NCBI Taxonomy" id="28002"/>
    <lineage>
        <taxon>Eukaryota</taxon>
        <taxon>Metamonada</taxon>
        <taxon>Diplomonadida</taxon>
        <taxon>Hexamitidae</taxon>
        <taxon>Hexamitinae</taxon>
        <taxon>Hexamita</taxon>
    </lineage>
</organism>
<name>A0AA86R3Y0_9EUKA</name>
<dbReference type="Proteomes" id="UP001642409">
    <property type="component" value="Unassembled WGS sequence"/>
</dbReference>
<reference evidence="1" key="1">
    <citation type="submission" date="2023-06" db="EMBL/GenBank/DDBJ databases">
        <authorList>
            <person name="Kurt Z."/>
        </authorList>
    </citation>
    <scope>NUCLEOTIDE SEQUENCE</scope>
</reference>
<keyword evidence="3" id="KW-1185">Reference proteome</keyword>